<comment type="caution">
    <text evidence="1">The sequence shown here is derived from an EMBL/GenBank/DDBJ whole genome shotgun (WGS) entry which is preliminary data.</text>
</comment>
<dbReference type="EMBL" id="JBEPTQ010000002">
    <property type="protein sequence ID" value="MET4717289.1"/>
    <property type="molecule type" value="Genomic_DNA"/>
</dbReference>
<sequence>MLAEAWVRSGGPPPLILKKRIAHKGIWAEPKLLAEVEYRAKSRKER</sequence>
<proteinExistence type="predicted"/>
<keyword evidence="2" id="KW-1185">Reference proteome</keyword>
<evidence type="ECO:0000313" key="1">
    <source>
        <dbReference type="EMBL" id="MET4717289.1"/>
    </source>
</evidence>
<dbReference type="Proteomes" id="UP001549291">
    <property type="component" value="Unassembled WGS sequence"/>
</dbReference>
<accession>A0ABV2RK26</accession>
<gene>
    <name evidence="1" type="ORF">ABIF63_001395</name>
</gene>
<protein>
    <recommendedName>
        <fullName evidence="3">DNA ligase (ATP)</fullName>
    </recommendedName>
</protein>
<name>A0ABV2RK26_BRAJP</name>
<organism evidence="1 2">
    <name type="scientific">Bradyrhizobium japonicum</name>
    <dbReference type="NCBI Taxonomy" id="375"/>
    <lineage>
        <taxon>Bacteria</taxon>
        <taxon>Pseudomonadati</taxon>
        <taxon>Pseudomonadota</taxon>
        <taxon>Alphaproteobacteria</taxon>
        <taxon>Hyphomicrobiales</taxon>
        <taxon>Nitrobacteraceae</taxon>
        <taxon>Bradyrhizobium</taxon>
    </lineage>
</organism>
<evidence type="ECO:0000313" key="2">
    <source>
        <dbReference type="Proteomes" id="UP001549291"/>
    </source>
</evidence>
<evidence type="ECO:0008006" key="3">
    <source>
        <dbReference type="Google" id="ProtNLM"/>
    </source>
</evidence>
<reference evidence="1 2" key="1">
    <citation type="submission" date="2024-06" db="EMBL/GenBank/DDBJ databases">
        <title>Genomic Encyclopedia of Type Strains, Phase V (KMG-V): Genome sequencing to study the core and pangenomes of soil and plant-associated prokaryotes.</title>
        <authorList>
            <person name="Whitman W."/>
        </authorList>
    </citation>
    <scope>NUCLEOTIDE SEQUENCE [LARGE SCALE GENOMIC DNA]</scope>
    <source>
        <strain evidence="1 2">USDA 160</strain>
    </source>
</reference>